<sequence>MVPIWRVCTTFFGWMAIGATIAFLFSGAAAFAAQEPSRQVEAASGAVDSVPHEHEDYTSTDKCHPGMACSFAALCVPHDKATLTQIACDVERLAVTVIMDRFTPEFDPPPPRRAR</sequence>
<dbReference type="AlphaFoldDB" id="A0A1I5F311"/>
<dbReference type="OrthoDB" id="7862777at2"/>
<dbReference type="Proteomes" id="UP000198599">
    <property type="component" value="Unassembled WGS sequence"/>
</dbReference>
<dbReference type="STRING" id="1005928.SAMN04487859_11836"/>
<proteinExistence type="predicted"/>
<dbReference type="RefSeq" id="WP_092840876.1">
    <property type="nucleotide sequence ID" value="NZ_FOVP01000018.1"/>
</dbReference>
<dbReference type="EMBL" id="FOVP01000018">
    <property type="protein sequence ID" value="SFO18142.1"/>
    <property type="molecule type" value="Genomic_DNA"/>
</dbReference>
<evidence type="ECO:0000313" key="1">
    <source>
        <dbReference type="EMBL" id="SFO18142.1"/>
    </source>
</evidence>
<gene>
    <name evidence="1" type="ORF">SAMN04487859_11836</name>
</gene>
<keyword evidence="2" id="KW-1185">Reference proteome</keyword>
<organism evidence="1 2">
    <name type="scientific">Roseovarius lutimaris</name>
    <dbReference type="NCBI Taxonomy" id="1005928"/>
    <lineage>
        <taxon>Bacteria</taxon>
        <taxon>Pseudomonadati</taxon>
        <taxon>Pseudomonadota</taxon>
        <taxon>Alphaproteobacteria</taxon>
        <taxon>Rhodobacterales</taxon>
        <taxon>Roseobacteraceae</taxon>
        <taxon>Roseovarius</taxon>
    </lineage>
</organism>
<reference evidence="2" key="1">
    <citation type="submission" date="2016-10" db="EMBL/GenBank/DDBJ databases">
        <authorList>
            <person name="Varghese N."/>
            <person name="Submissions S."/>
        </authorList>
    </citation>
    <scope>NUCLEOTIDE SEQUENCE [LARGE SCALE GENOMIC DNA]</scope>
    <source>
        <strain evidence="2">DSM 28463</strain>
    </source>
</reference>
<protein>
    <submittedName>
        <fullName evidence="1">Uncharacterized protein</fullName>
    </submittedName>
</protein>
<accession>A0A1I5F311</accession>
<evidence type="ECO:0000313" key="2">
    <source>
        <dbReference type="Proteomes" id="UP000198599"/>
    </source>
</evidence>
<name>A0A1I5F311_9RHOB</name>